<evidence type="ECO:0000313" key="2">
    <source>
        <dbReference type="Proteomes" id="UP000030665"/>
    </source>
</evidence>
<accession>A0A077ZI13</accession>
<proteinExistence type="predicted"/>
<dbReference type="AlphaFoldDB" id="A0A077ZI13"/>
<keyword evidence="2" id="KW-1185">Reference proteome</keyword>
<name>A0A077ZI13_TRITR</name>
<sequence length="107" mass="12775">MAAGGYGMLKINFLYECFANKIRISLIFVLHNYSTFKYWCTTFACYGERNHFIHYHTFSTILKFYSLTKHIFFIVPPRNINSFNSNIFIRFRDLFLLTYLPMTTLLA</sequence>
<evidence type="ECO:0000313" key="1">
    <source>
        <dbReference type="EMBL" id="CDW60037.1"/>
    </source>
</evidence>
<gene>
    <name evidence="1" type="ORF">TTRE_0000838001</name>
</gene>
<reference evidence="1" key="1">
    <citation type="submission" date="2014-01" db="EMBL/GenBank/DDBJ databases">
        <authorList>
            <person name="Aslett M."/>
        </authorList>
    </citation>
    <scope>NUCLEOTIDE SEQUENCE</scope>
</reference>
<dbReference type="Proteomes" id="UP000030665">
    <property type="component" value="Unassembled WGS sequence"/>
</dbReference>
<reference evidence="1" key="2">
    <citation type="submission" date="2014-03" db="EMBL/GenBank/DDBJ databases">
        <title>The whipworm genome and dual-species transcriptomics of an intimate host-pathogen interaction.</title>
        <authorList>
            <person name="Foth B.J."/>
            <person name="Tsai I.J."/>
            <person name="Reid A.J."/>
            <person name="Bancroft A.J."/>
            <person name="Nichol S."/>
            <person name="Tracey A."/>
            <person name="Holroyd N."/>
            <person name="Cotton J.A."/>
            <person name="Stanley E.J."/>
            <person name="Zarowiecki M."/>
            <person name="Liu J.Z."/>
            <person name="Huckvale T."/>
            <person name="Cooper P.J."/>
            <person name="Grencis R.K."/>
            <person name="Berriman M."/>
        </authorList>
    </citation>
    <scope>NUCLEOTIDE SEQUENCE [LARGE SCALE GENOMIC DNA]</scope>
</reference>
<protein>
    <submittedName>
        <fullName evidence="1">Uncharacterized protein</fullName>
    </submittedName>
</protein>
<dbReference type="EMBL" id="HG806848">
    <property type="protein sequence ID" value="CDW60037.1"/>
    <property type="molecule type" value="Genomic_DNA"/>
</dbReference>
<organism evidence="1 2">
    <name type="scientific">Trichuris trichiura</name>
    <name type="common">Whipworm</name>
    <name type="synonym">Trichocephalus trichiurus</name>
    <dbReference type="NCBI Taxonomy" id="36087"/>
    <lineage>
        <taxon>Eukaryota</taxon>
        <taxon>Metazoa</taxon>
        <taxon>Ecdysozoa</taxon>
        <taxon>Nematoda</taxon>
        <taxon>Enoplea</taxon>
        <taxon>Dorylaimia</taxon>
        <taxon>Trichinellida</taxon>
        <taxon>Trichuridae</taxon>
        <taxon>Trichuris</taxon>
    </lineage>
</organism>